<dbReference type="InterPro" id="IPR027417">
    <property type="entry name" value="P-loop_NTPase"/>
</dbReference>
<evidence type="ECO:0000259" key="5">
    <source>
        <dbReference type="PROSITE" id="PS50192"/>
    </source>
</evidence>
<feature type="coiled-coil region" evidence="4">
    <location>
        <begin position="449"/>
        <end position="535"/>
    </location>
</feature>
<dbReference type="Gene3D" id="3.40.50.300">
    <property type="entry name" value="P-loop containing nucleotide triphosphate hydrolases"/>
    <property type="match status" value="1"/>
</dbReference>
<feature type="coiled-coil region" evidence="4">
    <location>
        <begin position="295"/>
        <end position="350"/>
    </location>
</feature>
<dbReference type="Pfam" id="PF13476">
    <property type="entry name" value="AAA_23"/>
    <property type="match status" value="1"/>
</dbReference>
<dbReference type="EMBL" id="FOTB01000006">
    <property type="protein sequence ID" value="SFK95346.1"/>
    <property type="molecule type" value="Genomic_DNA"/>
</dbReference>
<comment type="similarity">
    <text evidence="1">Belongs to the SMC family. SbcC subfamily.</text>
</comment>
<dbReference type="SUPFAM" id="SSF75712">
    <property type="entry name" value="Rad50 coiled-coil Zn hook"/>
    <property type="match status" value="1"/>
</dbReference>
<dbReference type="Proteomes" id="UP000183090">
    <property type="component" value="Unassembled WGS sequence"/>
</dbReference>
<dbReference type="InterPro" id="IPR038729">
    <property type="entry name" value="Rad50/SbcC_AAA"/>
</dbReference>
<feature type="coiled-coil region" evidence="4">
    <location>
        <begin position="236"/>
        <end position="263"/>
    </location>
</feature>
<evidence type="ECO:0000256" key="3">
    <source>
        <dbReference type="ARBA" id="ARBA00013368"/>
    </source>
</evidence>
<comment type="caution">
    <text evidence="6">The sequence shown here is derived from an EMBL/GenBank/DDBJ whole genome shotgun (WGS) entry which is preliminary data.</text>
</comment>
<reference evidence="6 7" key="1">
    <citation type="submission" date="2016-10" db="EMBL/GenBank/DDBJ databases">
        <authorList>
            <person name="Varghese N."/>
            <person name="Submissions S."/>
        </authorList>
    </citation>
    <scope>NUCLEOTIDE SEQUENCE [LARGE SCALE GENOMIC DNA]</scope>
    <source>
        <strain evidence="6 7">CGMCC 1.6501</strain>
    </source>
</reference>
<feature type="domain" description="T-SNARE coiled-coil homology" evidence="5">
    <location>
        <begin position="381"/>
        <end position="443"/>
    </location>
</feature>
<dbReference type="InterPro" id="IPR000727">
    <property type="entry name" value="T_SNARE_dom"/>
</dbReference>
<evidence type="ECO:0000256" key="1">
    <source>
        <dbReference type="ARBA" id="ARBA00006930"/>
    </source>
</evidence>
<dbReference type="PANTHER" id="PTHR32114:SF2">
    <property type="entry name" value="ABC TRANSPORTER ABCH.3"/>
    <property type="match status" value="1"/>
</dbReference>
<dbReference type="PANTHER" id="PTHR32114">
    <property type="entry name" value="ABC TRANSPORTER ABCH.3"/>
    <property type="match status" value="1"/>
</dbReference>
<sequence length="651" mass="74447">MKLRLQALDIVDFAGIKHQTFEFEGKDAKIYGDNATGKTTTALALYWLLFDKGLEWQKVDIVPKDEANNHIHEKVPKVSAIFDMNGTELKLQRESHPNYEKVEGSTKKHYKNSRTTKQYIDDVPFPITKYKAEINKIIDEEVFKLVTNPDAFPQLHWEDKRKMLFEITGDITDEQVIESSKELKPLLDIINNRTIEDHKKVISEKLKKAKEDLEHIPVKINTLNEQLQESSADLNIDSVNQQIELLQKEITNLEDKRSQARNGGAVTDIKRLISDKQFEMDNIKRTVEGDTLDKKNGLQRNLSSLESDIDIFESQYKRVDNEIENLKKSRENALNEYHEIKKERDTAEIEKFNADVTDTCPSCGQPLQEHAVEEAKQHAEAEFNQKKSRRLEQLDADLQRQVKAGKDIVASIEANKAKLNDIDNSLTNTKKEISKVSKQLEKVSGDLVSAEDTDEYKSLQKEIEGLENKLTNEQASVSESVQTIESEIREKQSALDEQREVLAAHKSTEHIKASIQEYHQEEDELLDLIEDLKHQKYIIDEFTKTKVNLITEKVNGMFDLARFKLFHQQVNGDIKETCEIMVDGVTYDGGLNNAARINTGLDILSTLSQHFGVEAPCFIDNAEAVTQLKETDSQQIELIVSEKDKTLRLGV</sequence>
<accession>A0AA94KXQ6</accession>
<dbReference type="GO" id="GO:0016887">
    <property type="term" value="F:ATP hydrolysis activity"/>
    <property type="evidence" value="ECO:0007669"/>
    <property type="project" value="InterPro"/>
</dbReference>
<evidence type="ECO:0000256" key="2">
    <source>
        <dbReference type="ARBA" id="ARBA00011322"/>
    </source>
</evidence>
<protein>
    <recommendedName>
        <fullName evidence="3">Nuclease SbcCD subunit C</fullName>
    </recommendedName>
</protein>
<evidence type="ECO:0000313" key="6">
    <source>
        <dbReference type="EMBL" id="SFK95346.1"/>
    </source>
</evidence>
<gene>
    <name evidence="6" type="ORF">SAMN05216235_2736</name>
</gene>
<dbReference type="AlphaFoldDB" id="A0AA94KXQ6"/>
<evidence type="ECO:0000313" key="7">
    <source>
        <dbReference type="Proteomes" id="UP000183090"/>
    </source>
</evidence>
<name>A0AA94KXQ6_9STAP</name>
<dbReference type="RefSeq" id="WP_052749878.1">
    <property type="nucleotide sequence ID" value="NZ_CP011366.1"/>
</dbReference>
<dbReference type="PROSITE" id="PS50192">
    <property type="entry name" value="T_SNARE"/>
    <property type="match status" value="1"/>
</dbReference>
<comment type="subunit">
    <text evidence="2">Heterodimer of SbcC and SbcD.</text>
</comment>
<organism evidence="6 7">
    <name type="scientific">Salinicoccus halodurans</name>
    <dbReference type="NCBI Taxonomy" id="407035"/>
    <lineage>
        <taxon>Bacteria</taxon>
        <taxon>Bacillati</taxon>
        <taxon>Bacillota</taxon>
        <taxon>Bacilli</taxon>
        <taxon>Bacillales</taxon>
        <taxon>Staphylococcaceae</taxon>
        <taxon>Salinicoccus</taxon>
    </lineage>
</organism>
<keyword evidence="4" id="KW-0175">Coiled coil</keyword>
<dbReference type="SUPFAM" id="SSF52540">
    <property type="entry name" value="P-loop containing nucleoside triphosphate hydrolases"/>
    <property type="match status" value="1"/>
</dbReference>
<dbReference type="GO" id="GO:0006302">
    <property type="term" value="P:double-strand break repair"/>
    <property type="evidence" value="ECO:0007669"/>
    <property type="project" value="InterPro"/>
</dbReference>
<evidence type="ECO:0000256" key="4">
    <source>
        <dbReference type="SAM" id="Coils"/>
    </source>
</evidence>
<dbReference type="Gene3D" id="1.10.287.1490">
    <property type="match status" value="2"/>
</dbReference>
<proteinExistence type="inferred from homology"/>